<evidence type="ECO:0000313" key="2">
    <source>
        <dbReference type="EMBL" id="KAJ8306095.1"/>
    </source>
</evidence>
<feature type="region of interest" description="Disordered" evidence="1">
    <location>
        <begin position="1"/>
        <end position="93"/>
    </location>
</feature>
<dbReference type="SUPFAM" id="SSF47769">
    <property type="entry name" value="SAM/Pointed domain"/>
    <property type="match status" value="1"/>
</dbReference>
<sequence>MADENVHGRSMVNGDSKQNGVITNGHCSSDDNDRKSEASSTTSSTRNLANELRDRPPLPSQPPRPMEKQLPPRMKVSRPSSASKKFIPENEITIPSDGNIQEFSVDEMVTFFKHIGVEDRIVNHLQRKELDGKRFSKLRDSDLETIGIKNPIIMHFRDKSNKGKKQRES</sequence>
<evidence type="ECO:0000313" key="3">
    <source>
        <dbReference type="Proteomes" id="UP001217089"/>
    </source>
</evidence>
<feature type="compositionally biased region" description="Polar residues" evidence="1">
    <location>
        <begin position="38"/>
        <end position="48"/>
    </location>
</feature>
<gene>
    <name evidence="2" type="ORF">KUTeg_016640</name>
</gene>
<reference evidence="2 3" key="1">
    <citation type="submission" date="2022-12" db="EMBL/GenBank/DDBJ databases">
        <title>Chromosome-level genome of Tegillarca granosa.</title>
        <authorList>
            <person name="Kim J."/>
        </authorList>
    </citation>
    <scope>NUCLEOTIDE SEQUENCE [LARGE SCALE GENOMIC DNA]</scope>
    <source>
        <strain evidence="2">Teg-2019</strain>
        <tissue evidence="2">Adductor muscle</tissue>
    </source>
</reference>
<organism evidence="2 3">
    <name type="scientific">Tegillarca granosa</name>
    <name type="common">Malaysian cockle</name>
    <name type="synonym">Anadara granosa</name>
    <dbReference type="NCBI Taxonomy" id="220873"/>
    <lineage>
        <taxon>Eukaryota</taxon>
        <taxon>Metazoa</taxon>
        <taxon>Spiralia</taxon>
        <taxon>Lophotrochozoa</taxon>
        <taxon>Mollusca</taxon>
        <taxon>Bivalvia</taxon>
        <taxon>Autobranchia</taxon>
        <taxon>Pteriomorphia</taxon>
        <taxon>Arcoida</taxon>
        <taxon>Arcoidea</taxon>
        <taxon>Arcidae</taxon>
        <taxon>Tegillarca</taxon>
    </lineage>
</organism>
<dbReference type="Gene3D" id="1.10.150.50">
    <property type="entry name" value="Transcription Factor, Ets-1"/>
    <property type="match status" value="1"/>
</dbReference>
<feature type="compositionally biased region" description="Basic and acidic residues" evidence="1">
    <location>
        <begin position="28"/>
        <end position="37"/>
    </location>
</feature>
<dbReference type="Proteomes" id="UP001217089">
    <property type="component" value="Unassembled WGS sequence"/>
</dbReference>
<accession>A0ABQ9ELN4</accession>
<evidence type="ECO:0008006" key="4">
    <source>
        <dbReference type="Google" id="ProtNLM"/>
    </source>
</evidence>
<keyword evidence="3" id="KW-1185">Reference proteome</keyword>
<feature type="compositionally biased region" description="Polar residues" evidence="1">
    <location>
        <begin position="13"/>
        <end position="27"/>
    </location>
</feature>
<dbReference type="EMBL" id="JARBDR010000813">
    <property type="protein sequence ID" value="KAJ8306095.1"/>
    <property type="molecule type" value="Genomic_DNA"/>
</dbReference>
<comment type="caution">
    <text evidence="2">The sequence shown here is derived from an EMBL/GenBank/DDBJ whole genome shotgun (WGS) entry which is preliminary data.</text>
</comment>
<proteinExistence type="predicted"/>
<dbReference type="InterPro" id="IPR013761">
    <property type="entry name" value="SAM/pointed_sf"/>
</dbReference>
<protein>
    <recommendedName>
        <fullName evidence="4">SAM domain-containing protein</fullName>
    </recommendedName>
</protein>
<evidence type="ECO:0000256" key="1">
    <source>
        <dbReference type="SAM" id="MobiDB-lite"/>
    </source>
</evidence>
<name>A0ABQ9ELN4_TEGGR</name>